<name>A0ABV6MT92_9PSEU</name>
<dbReference type="Proteomes" id="UP001589810">
    <property type="component" value="Unassembled WGS sequence"/>
</dbReference>
<protein>
    <submittedName>
        <fullName evidence="1">Uncharacterized protein</fullName>
    </submittedName>
</protein>
<accession>A0ABV6MT92</accession>
<comment type="caution">
    <text evidence="1">The sequence shown here is derived from an EMBL/GenBank/DDBJ whole genome shotgun (WGS) entry which is preliminary data.</text>
</comment>
<evidence type="ECO:0000313" key="1">
    <source>
        <dbReference type="EMBL" id="MFC0543374.1"/>
    </source>
</evidence>
<gene>
    <name evidence="1" type="ORF">ACFFH7_17860</name>
</gene>
<organism evidence="1 2">
    <name type="scientific">Kutzneria chonburiensis</name>
    <dbReference type="NCBI Taxonomy" id="1483604"/>
    <lineage>
        <taxon>Bacteria</taxon>
        <taxon>Bacillati</taxon>
        <taxon>Actinomycetota</taxon>
        <taxon>Actinomycetes</taxon>
        <taxon>Pseudonocardiales</taxon>
        <taxon>Pseudonocardiaceae</taxon>
        <taxon>Kutzneria</taxon>
    </lineage>
</organism>
<evidence type="ECO:0000313" key="2">
    <source>
        <dbReference type="Proteomes" id="UP001589810"/>
    </source>
</evidence>
<dbReference type="EMBL" id="JBHLUD010000005">
    <property type="protein sequence ID" value="MFC0543374.1"/>
    <property type="molecule type" value="Genomic_DNA"/>
</dbReference>
<dbReference type="RefSeq" id="WP_273940743.1">
    <property type="nucleotide sequence ID" value="NZ_CP097263.1"/>
</dbReference>
<sequence>MDSGMARIRDRLVSAANGPAKKSRGTSGWYVRTGEGSAIAAGSEELQEVNVDAVFGPEFSAALKAVAKVGPGESGRLTEVQQEYAEQLAEVDSSAPDWII</sequence>
<reference evidence="1 2" key="1">
    <citation type="submission" date="2024-09" db="EMBL/GenBank/DDBJ databases">
        <authorList>
            <person name="Sun Q."/>
            <person name="Mori K."/>
        </authorList>
    </citation>
    <scope>NUCLEOTIDE SEQUENCE [LARGE SCALE GENOMIC DNA]</scope>
    <source>
        <strain evidence="1 2">TBRC 1432</strain>
    </source>
</reference>
<keyword evidence="2" id="KW-1185">Reference proteome</keyword>
<proteinExistence type="predicted"/>